<dbReference type="EMBL" id="CM055755">
    <property type="protein sequence ID" value="KAJ7990365.1"/>
    <property type="molecule type" value="Genomic_DNA"/>
</dbReference>
<evidence type="ECO:0000313" key="2">
    <source>
        <dbReference type="Proteomes" id="UP001157502"/>
    </source>
</evidence>
<protein>
    <submittedName>
        <fullName evidence="1">Uncharacterized protein</fullName>
    </submittedName>
</protein>
<accession>A0ACC2FGI4</accession>
<gene>
    <name evidence="1" type="ORF">DPEC_G00299540</name>
</gene>
<proteinExistence type="predicted"/>
<dbReference type="Proteomes" id="UP001157502">
    <property type="component" value="Chromosome 28"/>
</dbReference>
<keyword evidence="2" id="KW-1185">Reference proteome</keyword>
<evidence type="ECO:0000313" key="1">
    <source>
        <dbReference type="EMBL" id="KAJ7990365.1"/>
    </source>
</evidence>
<name>A0ACC2FGI4_DALPE</name>
<organism evidence="1 2">
    <name type="scientific">Dallia pectoralis</name>
    <name type="common">Alaska blackfish</name>
    <dbReference type="NCBI Taxonomy" id="75939"/>
    <lineage>
        <taxon>Eukaryota</taxon>
        <taxon>Metazoa</taxon>
        <taxon>Chordata</taxon>
        <taxon>Craniata</taxon>
        <taxon>Vertebrata</taxon>
        <taxon>Euteleostomi</taxon>
        <taxon>Actinopterygii</taxon>
        <taxon>Neopterygii</taxon>
        <taxon>Teleostei</taxon>
        <taxon>Protacanthopterygii</taxon>
        <taxon>Esociformes</taxon>
        <taxon>Umbridae</taxon>
        <taxon>Dallia</taxon>
    </lineage>
</organism>
<comment type="caution">
    <text evidence="1">The sequence shown here is derived from an EMBL/GenBank/DDBJ whole genome shotgun (WGS) entry which is preliminary data.</text>
</comment>
<sequence>MTHPAALSHRNECNASLKTSGRASGKASGRASGRAARGLQPTDSTFHLLVKYCRLLCVTGPDRATGDARRRRGERLCQTNARCWRRRRTSDHVGLVLPYGEAGYWAQDVAVCLLDLHDSGTNVSGWTKDVTYVCTEGKQKMACSSVNPHGTQEGNRVLPLKHDLMVFNVPAVQ</sequence>
<reference evidence="1" key="1">
    <citation type="submission" date="2021-05" db="EMBL/GenBank/DDBJ databases">
        <authorList>
            <person name="Pan Q."/>
            <person name="Jouanno E."/>
            <person name="Zahm M."/>
            <person name="Klopp C."/>
            <person name="Cabau C."/>
            <person name="Louis A."/>
            <person name="Berthelot C."/>
            <person name="Parey E."/>
            <person name="Roest Crollius H."/>
            <person name="Montfort J."/>
            <person name="Robinson-Rechavi M."/>
            <person name="Bouchez O."/>
            <person name="Lampietro C."/>
            <person name="Lopez Roques C."/>
            <person name="Donnadieu C."/>
            <person name="Postlethwait J."/>
            <person name="Bobe J."/>
            <person name="Dillon D."/>
            <person name="Chandos A."/>
            <person name="von Hippel F."/>
            <person name="Guiguen Y."/>
        </authorList>
    </citation>
    <scope>NUCLEOTIDE SEQUENCE</scope>
    <source>
        <strain evidence="1">YG-Jan2019</strain>
    </source>
</reference>